<evidence type="ECO:0000313" key="1">
    <source>
        <dbReference type="EMBL" id="CAK9235621.1"/>
    </source>
</evidence>
<dbReference type="Proteomes" id="UP001497512">
    <property type="component" value="Chromosome 8"/>
</dbReference>
<organism evidence="1 2">
    <name type="scientific">Sphagnum troendelagicum</name>
    <dbReference type="NCBI Taxonomy" id="128251"/>
    <lineage>
        <taxon>Eukaryota</taxon>
        <taxon>Viridiplantae</taxon>
        <taxon>Streptophyta</taxon>
        <taxon>Embryophyta</taxon>
        <taxon>Bryophyta</taxon>
        <taxon>Sphagnophytina</taxon>
        <taxon>Sphagnopsida</taxon>
        <taxon>Sphagnales</taxon>
        <taxon>Sphagnaceae</taxon>
        <taxon>Sphagnum</taxon>
    </lineage>
</organism>
<gene>
    <name evidence="1" type="ORF">CSSPTR1EN2_LOCUS22808</name>
</gene>
<keyword evidence="2" id="KW-1185">Reference proteome</keyword>
<accession>A0ABP0V1X6</accession>
<sequence length="120" mass="13536">MKAKFEKHKSKLVHEPVIIAVYLNLQICKPTDPAKLKLIVDLVRNSLQRHCSAEVSSRQSIEQEAAGNSLFIAMFQLQRDVGGNGNEVDQYLSIGVVQSLGFIDILSWWSARKELLQGHY</sequence>
<name>A0ABP0V1X6_9BRYO</name>
<evidence type="ECO:0000313" key="2">
    <source>
        <dbReference type="Proteomes" id="UP001497512"/>
    </source>
</evidence>
<reference evidence="1" key="1">
    <citation type="submission" date="2024-02" db="EMBL/GenBank/DDBJ databases">
        <authorList>
            <consortium name="ELIXIR-Norway"/>
            <consortium name="Elixir Norway"/>
        </authorList>
    </citation>
    <scope>NUCLEOTIDE SEQUENCE</scope>
</reference>
<dbReference type="EMBL" id="OZ019900">
    <property type="protein sequence ID" value="CAK9235621.1"/>
    <property type="molecule type" value="Genomic_DNA"/>
</dbReference>
<proteinExistence type="predicted"/>
<protein>
    <submittedName>
        <fullName evidence="1">Uncharacterized protein</fullName>
    </submittedName>
</protein>